<dbReference type="PROSITE" id="PS51683">
    <property type="entry name" value="SAM_OMT_II"/>
    <property type="match status" value="1"/>
</dbReference>
<keyword evidence="3" id="KW-0949">S-adenosyl-L-methionine</keyword>
<dbReference type="InterPro" id="IPR036390">
    <property type="entry name" value="WH_DNA-bd_sf"/>
</dbReference>
<dbReference type="InterPro" id="IPR016461">
    <property type="entry name" value="COMT-like"/>
</dbReference>
<dbReference type="OrthoDB" id="582216at2"/>
<dbReference type="SUPFAM" id="SSF46785">
    <property type="entry name" value="Winged helix' DNA-binding domain"/>
    <property type="match status" value="1"/>
</dbReference>
<dbReference type="GO" id="GO:0032259">
    <property type="term" value="P:methylation"/>
    <property type="evidence" value="ECO:0007669"/>
    <property type="project" value="UniProtKB-KW"/>
</dbReference>
<dbReference type="PANTHER" id="PTHR43712:SF2">
    <property type="entry name" value="O-METHYLTRANSFERASE CICE"/>
    <property type="match status" value="1"/>
</dbReference>
<keyword evidence="1 6" id="KW-0489">Methyltransferase</keyword>
<dbReference type="InterPro" id="IPR001077">
    <property type="entry name" value="COMT_C"/>
</dbReference>
<evidence type="ECO:0000256" key="3">
    <source>
        <dbReference type="ARBA" id="ARBA00022691"/>
    </source>
</evidence>
<feature type="domain" description="O-methyltransferase C-terminal" evidence="4">
    <location>
        <begin position="134"/>
        <end position="305"/>
    </location>
</feature>
<dbReference type="Proteomes" id="UP000031518">
    <property type="component" value="Unassembled WGS sequence"/>
</dbReference>
<keyword evidence="7" id="KW-1185">Reference proteome</keyword>
<dbReference type="GO" id="GO:0046983">
    <property type="term" value="F:protein dimerization activity"/>
    <property type="evidence" value="ECO:0007669"/>
    <property type="project" value="InterPro"/>
</dbReference>
<evidence type="ECO:0000256" key="1">
    <source>
        <dbReference type="ARBA" id="ARBA00022603"/>
    </source>
</evidence>
<dbReference type="CDD" id="cd02440">
    <property type="entry name" value="AdoMet_MTases"/>
    <property type="match status" value="1"/>
</dbReference>
<evidence type="ECO:0000313" key="7">
    <source>
        <dbReference type="Proteomes" id="UP000031518"/>
    </source>
</evidence>
<evidence type="ECO:0000259" key="5">
    <source>
        <dbReference type="Pfam" id="PF08100"/>
    </source>
</evidence>
<dbReference type="Pfam" id="PF08100">
    <property type="entry name" value="Dimerisation"/>
    <property type="match status" value="1"/>
</dbReference>
<dbReference type="STRING" id="454194.PYK22_00072"/>
<dbReference type="PANTHER" id="PTHR43712">
    <property type="entry name" value="PUTATIVE (AFU_ORTHOLOGUE AFUA_4G14580)-RELATED"/>
    <property type="match status" value="1"/>
</dbReference>
<dbReference type="AlphaFoldDB" id="A0A0B6WVF5"/>
<dbReference type="GO" id="GO:0008171">
    <property type="term" value="F:O-methyltransferase activity"/>
    <property type="evidence" value="ECO:0007669"/>
    <property type="project" value="InterPro"/>
</dbReference>
<dbReference type="Gene3D" id="3.40.50.150">
    <property type="entry name" value="Vaccinia Virus protein VP39"/>
    <property type="match status" value="1"/>
</dbReference>
<dbReference type="Gene3D" id="1.10.10.10">
    <property type="entry name" value="Winged helix-like DNA-binding domain superfamily/Winged helix DNA-binding domain"/>
    <property type="match status" value="1"/>
</dbReference>
<dbReference type="RefSeq" id="WP_060635163.1">
    <property type="nucleotide sequence ID" value="NZ_CBXV010000001.1"/>
</dbReference>
<protein>
    <submittedName>
        <fullName evidence="6">O-methyltransferase</fullName>
    </submittedName>
</protein>
<dbReference type="InterPro" id="IPR012967">
    <property type="entry name" value="COMT_dimerisation"/>
</dbReference>
<proteinExistence type="predicted"/>
<dbReference type="InterPro" id="IPR036388">
    <property type="entry name" value="WH-like_DNA-bd_sf"/>
</dbReference>
<dbReference type="SUPFAM" id="SSF53335">
    <property type="entry name" value="S-adenosyl-L-methionine-dependent methyltransferases"/>
    <property type="match status" value="1"/>
</dbReference>
<sequence>MASLLALLELASGYQCAKTLFALVESDLPTLLAQEPLSVEQIARQLRIHPVAADRFLNACVALGLLERCGDRFRNAPVTDRFLVRGKASYLGDYFMKHDRQSFPRWAELMNNLRAWRPGTNATSLPADEEASARAQHNMALIVGEALGRAFDFSAHRRLLDLGGGTGAMSISLCRAYDRLRAMVFDLPPVIALARRMIRQAGLTKRIETRAGDFKNEKLPEGFDVILLANLLSTASEKTNRRLFRRLYASLPANGCLIISGWILDDTRTSPLLSVLFCLEDICWRAPDVERAATTYRAWLSDAGFTQITHQTYCPPTSMIVARKTV</sequence>
<dbReference type="InterPro" id="IPR029063">
    <property type="entry name" value="SAM-dependent_MTases_sf"/>
</dbReference>
<feature type="domain" description="O-methyltransferase dimerisation" evidence="5">
    <location>
        <begin position="8"/>
        <end position="84"/>
    </location>
</feature>
<accession>A0A0B6WVF5</accession>
<evidence type="ECO:0000256" key="2">
    <source>
        <dbReference type="ARBA" id="ARBA00022679"/>
    </source>
</evidence>
<evidence type="ECO:0000259" key="4">
    <source>
        <dbReference type="Pfam" id="PF00891"/>
    </source>
</evidence>
<name>A0A0B6WVF5_9BACT</name>
<keyword evidence="2 6" id="KW-0808">Transferase</keyword>
<gene>
    <name evidence="6" type="ORF">PYK22_00072</name>
</gene>
<reference evidence="6 7" key="2">
    <citation type="submission" date="2015-01" db="EMBL/GenBank/DDBJ databases">
        <title>Complete genome sequence of Pyrinomonas methylaliphatogenes type strain K22T.</title>
        <authorList>
            <person name="Lee K.C.Y."/>
            <person name="Power J.F."/>
            <person name="Dunfield P.F."/>
            <person name="Morgan X.C."/>
            <person name="Huttenhower C."/>
            <person name="Stott M.B."/>
        </authorList>
    </citation>
    <scope>NUCLEOTIDE SEQUENCE [LARGE SCALE GENOMIC DNA]</scope>
    <source>
        <strain evidence="6 7">K22</strain>
    </source>
</reference>
<organism evidence="6 7">
    <name type="scientific">Pyrinomonas methylaliphatogenes</name>
    <dbReference type="NCBI Taxonomy" id="454194"/>
    <lineage>
        <taxon>Bacteria</taxon>
        <taxon>Pseudomonadati</taxon>
        <taxon>Acidobacteriota</taxon>
        <taxon>Blastocatellia</taxon>
        <taxon>Blastocatellales</taxon>
        <taxon>Pyrinomonadaceae</taxon>
        <taxon>Pyrinomonas</taxon>
    </lineage>
</organism>
<evidence type="ECO:0000313" key="6">
    <source>
        <dbReference type="EMBL" id="CDM64080.1"/>
    </source>
</evidence>
<reference evidence="6 7" key="1">
    <citation type="submission" date="2013-12" db="EMBL/GenBank/DDBJ databases">
        <authorList>
            <person name="Stott M."/>
        </authorList>
    </citation>
    <scope>NUCLEOTIDE SEQUENCE [LARGE SCALE GENOMIC DNA]</scope>
    <source>
        <strain evidence="6 7">K22</strain>
    </source>
</reference>
<dbReference type="EMBL" id="CBXV010000001">
    <property type="protein sequence ID" value="CDM64080.1"/>
    <property type="molecule type" value="Genomic_DNA"/>
</dbReference>
<dbReference type="Pfam" id="PF00891">
    <property type="entry name" value="Methyltransf_2"/>
    <property type="match status" value="1"/>
</dbReference>